<proteinExistence type="inferred from homology"/>
<dbReference type="Pfam" id="PF05199">
    <property type="entry name" value="GMC_oxred_C"/>
    <property type="match status" value="1"/>
</dbReference>
<comment type="similarity">
    <text evidence="1 4">Belongs to the GMC oxidoreductase family.</text>
</comment>
<dbReference type="Gene3D" id="3.30.410.10">
    <property type="entry name" value="Cholesterol Oxidase, domain 2"/>
    <property type="match status" value="1"/>
</dbReference>
<dbReference type="InterPro" id="IPR007867">
    <property type="entry name" value="GMC_OxRtase_C"/>
</dbReference>
<dbReference type="SUPFAM" id="SSF54373">
    <property type="entry name" value="FAD-linked reductases, C-terminal domain"/>
    <property type="match status" value="1"/>
</dbReference>
<dbReference type="Pfam" id="PF00732">
    <property type="entry name" value="GMC_oxred_N"/>
    <property type="match status" value="1"/>
</dbReference>
<dbReference type="Pfam" id="PF00890">
    <property type="entry name" value="FAD_binding_2"/>
    <property type="match status" value="1"/>
</dbReference>
<evidence type="ECO:0000256" key="4">
    <source>
        <dbReference type="RuleBase" id="RU003968"/>
    </source>
</evidence>
<dbReference type="SUPFAM" id="SSF51905">
    <property type="entry name" value="FAD/NAD(P)-binding domain"/>
    <property type="match status" value="1"/>
</dbReference>
<dbReference type="OrthoDB" id="413885at2759"/>
<evidence type="ECO:0000256" key="1">
    <source>
        <dbReference type="ARBA" id="ARBA00010790"/>
    </source>
</evidence>
<evidence type="ECO:0000256" key="5">
    <source>
        <dbReference type="SAM" id="SignalP"/>
    </source>
</evidence>
<keyword evidence="2 4" id="KW-0285">Flavoprotein</keyword>
<reference evidence="7" key="1">
    <citation type="journal article" date="2020" name="Stud. Mycol.">
        <title>101 Dothideomycetes genomes: a test case for predicting lifestyles and emergence of pathogens.</title>
        <authorList>
            <person name="Haridas S."/>
            <person name="Albert R."/>
            <person name="Binder M."/>
            <person name="Bloem J."/>
            <person name="Labutti K."/>
            <person name="Salamov A."/>
            <person name="Andreopoulos B."/>
            <person name="Baker S."/>
            <person name="Barry K."/>
            <person name="Bills G."/>
            <person name="Bluhm B."/>
            <person name="Cannon C."/>
            <person name="Castanera R."/>
            <person name="Culley D."/>
            <person name="Daum C."/>
            <person name="Ezra D."/>
            <person name="Gonzalez J."/>
            <person name="Henrissat B."/>
            <person name="Kuo A."/>
            <person name="Liang C."/>
            <person name="Lipzen A."/>
            <person name="Lutzoni F."/>
            <person name="Magnuson J."/>
            <person name="Mondo S."/>
            <person name="Nolan M."/>
            <person name="Ohm R."/>
            <person name="Pangilinan J."/>
            <person name="Park H.-J."/>
            <person name="Ramirez L."/>
            <person name="Alfaro M."/>
            <person name="Sun H."/>
            <person name="Tritt A."/>
            <person name="Yoshinaga Y."/>
            <person name="Zwiers L.-H."/>
            <person name="Turgeon B."/>
            <person name="Goodwin S."/>
            <person name="Spatafora J."/>
            <person name="Crous P."/>
            <person name="Grigoriev I."/>
        </authorList>
    </citation>
    <scope>NUCLEOTIDE SEQUENCE</scope>
    <source>
        <strain evidence="7">CBS 115976</strain>
    </source>
</reference>
<evidence type="ECO:0000259" key="6">
    <source>
        <dbReference type="PROSITE" id="PS00623"/>
    </source>
</evidence>
<dbReference type="InterPro" id="IPR053208">
    <property type="entry name" value="GMC_Oxidoreductase_CD"/>
</dbReference>
<dbReference type="PANTHER" id="PTHR47190:SF4">
    <property type="entry name" value="DEHYDROGENASE, PUTATIVE-RELATED"/>
    <property type="match status" value="1"/>
</dbReference>
<dbReference type="SUPFAM" id="SSF49344">
    <property type="entry name" value="CBD9-like"/>
    <property type="match status" value="1"/>
</dbReference>
<dbReference type="PANTHER" id="PTHR47190">
    <property type="entry name" value="DEHYDROGENASE, PUTATIVE-RELATED"/>
    <property type="match status" value="1"/>
</dbReference>
<evidence type="ECO:0000256" key="3">
    <source>
        <dbReference type="ARBA" id="ARBA00023002"/>
    </source>
</evidence>
<feature type="domain" description="Glucose-methanol-choline oxidoreductase N-terminal" evidence="6">
    <location>
        <begin position="312"/>
        <end position="335"/>
    </location>
</feature>
<dbReference type="InterPro" id="IPR036188">
    <property type="entry name" value="FAD/NAD-bd_sf"/>
</dbReference>
<organism evidence="7 8">
    <name type="scientific">Microthyrium microscopicum</name>
    <dbReference type="NCBI Taxonomy" id="703497"/>
    <lineage>
        <taxon>Eukaryota</taxon>
        <taxon>Fungi</taxon>
        <taxon>Dikarya</taxon>
        <taxon>Ascomycota</taxon>
        <taxon>Pezizomycotina</taxon>
        <taxon>Dothideomycetes</taxon>
        <taxon>Dothideomycetes incertae sedis</taxon>
        <taxon>Microthyriales</taxon>
        <taxon>Microthyriaceae</taxon>
        <taxon>Microthyrium</taxon>
    </lineage>
</organism>
<feature type="chain" id="PRO_5025466997" evidence="5">
    <location>
        <begin position="23"/>
        <end position="757"/>
    </location>
</feature>
<dbReference type="Gene3D" id="3.50.50.60">
    <property type="entry name" value="FAD/NAD(P)-binding domain"/>
    <property type="match status" value="1"/>
</dbReference>
<dbReference type="PROSITE" id="PS00623">
    <property type="entry name" value="GMC_OXRED_1"/>
    <property type="match status" value="1"/>
</dbReference>
<keyword evidence="8" id="KW-1185">Reference proteome</keyword>
<accession>A0A6A6UED7</accession>
<evidence type="ECO:0000256" key="2">
    <source>
        <dbReference type="ARBA" id="ARBA00022630"/>
    </source>
</evidence>
<feature type="signal peptide" evidence="5">
    <location>
        <begin position="1"/>
        <end position="22"/>
    </location>
</feature>
<keyword evidence="4" id="KW-0274">FAD</keyword>
<evidence type="ECO:0000313" key="7">
    <source>
        <dbReference type="EMBL" id="KAF2670679.1"/>
    </source>
</evidence>
<keyword evidence="5" id="KW-0732">Signal</keyword>
<dbReference type="InterPro" id="IPR000172">
    <property type="entry name" value="GMC_OxRdtase_N"/>
</dbReference>
<dbReference type="GO" id="GO:0050660">
    <property type="term" value="F:flavin adenine dinucleotide binding"/>
    <property type="evidence" value="ECO:0007669"/>
    <property type="project" value="InterPro"/>
</dbReference>
<protein>
    <submittedName>
        <fullName evidence="7">GMC oxidoreductase</fullName>
    </submittedName>
</protein>
<dbReference type="CDD" id="cd09630">
    <property type="entry name" value="CDH_like_cytochrome"/>
    <property type="match status" value="1"/>
</dbReference>
<name>A0A6A6UED7_9PEZI</name>
<gene>
    <name evidence="7" type="ORF">BT63DRAFT_454866</name>
</gene>
<dbReference type="AlphaFoldDB" id="A0A6A6UED7"/>
<dbReference type="InterPro" id="IPR015920">
    <property type="entry name" value="Cellobiose_DH-like_cyt"/>
</dbReference>
<dbReference type="Proteomes" id="UP000799302">
    <property type="component" value="Unassembled WGS sequence"/>
</dbReference>
<evidence type="ECO:0000313" key="8">
    <source>
        <dbReference type="Proteomes" id="UP000799302"/>
    </source>
</evidence>
<sequence length="757" mass="80994">MAWNTILTAVSLGLGLVRTTQAQSTAFTDAKSGIQFQQVAKGGFTFGIALPEKPTGDFIGRLVGTGAKGWSGVSLGGPMAKSLMVIAWPNGKNVVASLRDSVGYQMPTPSANTTMSLRPIAAGTSADGTTWTYTFLCKGCIQTDTSTFKADDTTPNLGYGLTSTAVTKPSDPESAIPFHASGYGLFPIDLTKARSSKFATWAATAGAADKPAGATPPPKAPTTPAAVSNSTWDYIVVGTGPAGLITATRLAETGKSVLLVERGGPSTAATGGKNWVSWNKTLTYYDVPGTFIPMPFATLGEGFCTDTAGLSGCILGGGGTMNGMAFIRPPSWDFDTRWPTGWKSKDMAKPAARLYERNPGTTAPSKDGKWYDADIYDVLEQFFKSNGWNEADSMKTPDDKNHTYGRPALNIHNGMRGGPLVTYLPLVQKKDNFKLLLQSKVIRVTRNGSKMTGVEIENAKGTRELHNLKAGGSVVLSAGVMSTPRILWRSGIGLPEQINAVKTGRIPVQLPDEKDWIKSPVGMEVMDHSRYMLTFNVAKGVKAYSNFNMAFPAAEVKTQYQQGIGALTQSFMRMDIFKRVVTKAGQSVFYQAHCAVPLLDAGNQIEFTFLMTHGQTSKGQLSINAFGNTFFKTQPWLQTDHDKEAMTLALDDLFNMTRKEGSRLSYSAGKDSTAQTVLKTPVQQGVHFIGGAKMGPDDGTKGGTAVVDLKTKVYGTDNLYVTDASFHPDLPTGNTQAIIMIAAEEATARIIAQTKGK</sequence>
<keyword evidence="3" id="KW-0560">Oxidoreductase</keyword>
<dbReference type="Gene3D" id="2.60.40.1210">
    <property type="entry name" value="Cellobiose dehydrogenase, cytochrome domain"/>
    <property type="match status" value="1"/>
</dbReference>
<dbReference type="GO" id="GO:0016614">
    <property type="term" value="F:oxidoreductase activity, acting on CH-OH group of donors"/>
    <property type="evidence" value="ECO:0007669"/>
    <property type="project" value="InterPro"/>
</dbReference>
<dbReference type="Pfam" id="PF16010">
    <property type="entry name" value="CDH-cyt"/>
    <property type="match status" value="1"/>
</dbReference>
<dbReference type="EMBL" id="MU004234">
    <property type="protein sequence ID" value="KAF2670679.1"/>
    <property type="molecule type" value="Genomic_DNA"/>
</dbReference>
<dbReference type="InterPro" id="IPR003953">
    <property type="entry name" value="FAD-dep_OxRdtase_2_FAD-bd"/>
</dbReference>